<evidence type="ECO:0000313" key="14">
    <source>
        <dbReference type="Proteomes" id="UP001497497"/>
    </source>
</evidence>
<gene>
    <name evidence="13" type="ORF">GSLYS_00011632001</name>
</gene>
<evidence type="ECO:0000256" key="5">
    <source>
        <dbReference type="ARBA" id="ARBA00022737"/>
    </source>
</evidence>
<dbReference type="InterPro" id="IPR011989">
    <property type="entry name" value="ARM-like"/>
</dbReference>
<protein>
    <recommendedName>
        <fullName evidence="15">Proteasome activator complex subunit 4</fullName>
    </recommendedName>
</protein>
<dbReference type="InterPro" id="IPR035309">
    <property type="entry name" value="PSME4"/>
</dbReference>
<dbReference type="PANTHER" id="PTHR32170:SF3">
    <property type="entry name" value="PROTEASOME ACTIVATOR COMPLEX SUBUNIT 4"/>
    <property type="match status" value="1"/>
</dbReference>
<evidence type="ECO:0000256" key="1">
    <source>
        <dbReference type="ARBA" id="ARBA00004324"/>
    </source>
</evidence>
<evidence type="ECO:0000256" key="3">
    <source>
        <dbReference type="ARBA" id="ARBA00005739"/>
    </source>
</evidence>
<dbReference type="GO" id="GO:0070628">
    <property type="term" value="F:proteasome binding"/>
    <property type="evidence" value="ECO:0007669"/>
    <property type="project" value="InterPro"/>
</dbReference>
<dbReference type="GO" id="GO:0016504">
    <property type="term" value="F:peptidase activator activity"/>
    <property type="evidence" value="ECO:0007669"/>
    <property type="project" value="InterPro"/>
</dbReference>
<dbReference type="InterPro" id="IPR055455">
    <property type="entry name" value="HEAT_PSME4"/>
</dbReference>
<dbReference type="GO" id="GO:0005829">
    <property type="term" value="C:cytosol"/>
    <property type="evidence" value="ECO:0007669"/>
    <property type="project" value="TreeGrafter"/>
</dbReference>
<feature type="region of interest" description="Disordered" evidence="9">
    <location>
        <begin position="1"/>
        <end position="23"/>
    </location>
</feature>
<dbReference type="InterPro" id="IPR021843">
    <property type="entry name" value="PSME4_C"/>
</dbReference>
<evidence type="ECO:0000259" key="10">
    <source>
        <dbReference type="Pfam" id="PF11919"/>
    </source>
</evidence>
<dbReference type="Proteomes" id="UP001497497">
    <property type="component" value="Unassembled WGS sequence"/>
</dbReference>
<accession>A0AAV2HVK3</accession>
<organism evidence="13 14">
    <name type="scientific">Lymnaea stagnalis</name>
    <name type="common">Great pond snail</name>
    <name type="synonym">Helix stagnalis</name>
    <dbReference type="NCBI Taxonomy" id="6523"/>
    <lineage>
        <taxon>Eukaryota</taxon>
        <taxon>Metazoa</taxon>
        <taxon>Spiralia</taxon>
        <taxon>Lophotrochozoa</taxon>
        <taxon>Mollusca</taxon>
        <taxon>Gastropoda</taxon>
        <taxon>Heterobranchia</taxon>
        <taxon>Euthyneura</taxon>
        <taxon>Panpulmonata</taxon>
        <taxon>Hygrophila</taxon>
        <taxon>Lymnaeoidea</taxon>
        <taxon>Lymnaeidae</taxon>
        <taxon>Lymnaea</taxon>
    </lineage>
</organism>
<name>A0AAV2HVK3_LYMST</name>
<evidence type="ECO:0000256" key="7">
    <source>
        <dbReference type="ARBA" id="ARBA00023204"/>
    </source>
</evidence>
<evidence type="ECO:0008006" key="15">
    <source>
        <dbReference type="Google" id="ProtNLM"/>
    </source>
</evidence>
<dbReference type="InterPro" id="IPR016024">
    <property type="entry name" value="ARM-type_fold"/>
</dbReference>
<keyword evidence="8" id="KW-0539">Nucleus</keyword>
<comment type="caution">
    <text evidence="13">The sequence shown here is derived from an EMBL/GenBank/DDBJ whole genome shotgun (WGS) entry which is preliminary data.</text>
</comment>
<evidence type="ECO:0000256" key="9">
    <source>
        <dbReference type="SAM" id="MobiDB-lite"/>
    </source>
</evidence>
<dbReference type="Gene3D" id="1.25.10.10">
    <property type="entry name" value="Leucine-rich Repeat Variant"/>
    <property type="match status" value="1"/>
</dbReference>
<keyword evidence="5" id="KW-0677">Repeat</keyword>
<feature type="domain" description="Proteasome activator complex subunit 4 C-terminal" evidence="10">
    <location>
        <begin position="1769"/>
        <end position="1855"/>
    </location>
</feature>
<dbReference type="GO" id="GO:0010499">
    <property type="term" value="P:proteasomal ubiquitin-independent protein catabolic process"/>
    <property type="evidence" value="ECO:0007669"/>
    <property type="project" value="TreeGrafter"/>
</dbReference>
<feature type="domain" description="Proteasome activator complex subunit 4-like HEAT repeat-like" evidence="12">
    <location>
        <begin position="1186"/>
        <end position="1476"/>
    </location>
</feature>
<feature type="compositionally biased region" description="Basic and acidic residues" evidence="9">
    <location>
        <begin position="14"/>
        <end position="23"/>
    </location>
</feature>
<sequence length="1855" mass="213285">MEDEDYDTTPSRSETTDTAHEYEIRRKERMNELGFVPQKESVYSANLPYAKDIDKESNLSFSEIKGNLGRAAQLRDLKIGVRHWIVQLERYISLYGYKFSKTDHILLVELVFEMLTMSLSEYALVEKFALTLTLLLRKKSLLSRSDLVLPWRPLYKIVKECTNDKKGFPVYPAKFQITLKNAVIACTPYFHEDATQEMLDEWRPWLCPFDMYVIGGLQCLEIFLPTSLPPELHHKGYKLWLEEFLGLWNSFHSMPSWEGNLVSLFSRLAHDNIGYIDWTLHIPMIFTRLLRSFCLPVGTKQLVPSRNHNAYDILQVSTWIISIMGGSTHDIVQENITSLFKALHSFYHPSNVGRWTVRLGSFLQNLPKMFVKRLRRERYKEMQWLTPVPDAYKLTDVQVTDFVESLKSSVFVAMFSKFGSHDASMALRSLATLRPEIVVPPLLEKMYPAMETLIEPHRLIACMICIVSVVRPMLTSTKHYPEGQSHVLPLLNLALPGIDPNDFRKTLVTLQMISNFVALVPIVDSSDAVHSVPGLTEEQKELCSATAQFEDFVMSFLDRVQTVIENSSQVAAFGAMERLTPEQTVLEVGLASTVSAMLQQCSSAIYTSALKKIHNFISSNVFEVKVSGKLAANLCRAAVRINAEIGLKMFLPSLCSNILLFLQEHPGAYEEEILDNTFLWNLLILSHVVRCDGYKLLPYKSELLDVIDKTLKLKCIQGYEIAGQLLKFALRGLTQIYPLEFRSVDHDFDQPLTEYLPLQDWAKAGDVRNLNVQWHISTNEEIDLAEEIVNTFLLPQLEFFHSINSENEVSREDLLRRLNIVVEIITGAGSHLPPWEGDRVELVKSQVPLTRFSCFARTDTRVLTAKGQNIRAAVHDAMHHLLSEYLLTLWEDDTKSLFHIIKIYEVIMQHYGTVKSEFDGRWKSFHIVKAALENQLLTKKRHLRALLIDRLHLQHELRILNCCDRDFTKRHQDILKDLLDLSVSRYREVRKRAQACLHQAFRSFVYSYHSCLPQITENIKNQEIEQYVFKGSLYTIQGGGGKSCLASKRDWGTLAMIWPALVQAKQFEKPSILKVIEDILNKVFKNLETFAITINTSDEVIQSAQKLLTESSAPLPNVKSASPTELQSGLEFEQSSNQTSLRNYNKLADDLLSLLESGTLTWKFNQIGFEFLSLLLHEELQPPTRLVLLYAKNCTNDLLNIRKLSCSTLITIMELQKQKAKKVVIDIEKVAGVGPIDHASLIPGDRPDNEWLQFNPKDFISSEDQWNQRTFIEKTHWGYYAWPRELKTCASYDQQPNLFRERHQLPEGETPIYDCFTSDEFVEKLLGYFALEEEKSTDQIRQSVLKFFKMLFRNFGDTFLPKFKCHVEKLIKDTSHDKHASSQRCAMEVLGGAITGSKLWPYQKLEDLWSWITPLLENVLNNITVETIADWGNFFLNICENRAPQKLQWLYRLLLKNPLSGEGGAFGDAARLYMLQQAILQQEWRIPGYLHDIVSYLRPHMAHSYKNVRDRIGSLLGSCLHTDFKICSKSVTLSPRRADLIKAVLPELEQFRDFVQAFIHIINIFCLQFPAEKNEVERNLLEDTEEKKAAIRLCKTVVQWISASFNRSLSPCLDEVFQLLPIIENLQSEANDEDLREDCKQVMLHLSMVLVPENSIEVALTTIKEVSGMKSWHARANILNYIQQMVFGNFFMLQSETHKKTIQALLLHLLCDEQLEVREMAAVTLSGFIHCNFVEMNKDMLEHFERLRSTKVKAGKNTDKEPMSLQRLIKRHAGVLGLSACVQAYPYDVPEFIPQVLVDLSVHVNDPQPIGMTVTKTLSNFRRTHHDNWHDHKRMFTDDQLVTLTDLLISPNYYA</sequence>
<evidence type="ECO:0000256" key="6">
    <source>
        <dbReference type="ARBA" id="ARBA00022763"/>
    </source>
</evidence>
<dbReference type="InterPro" id="IPR032430">
    <property type="entry name" value="Blm10_mid"/>
</dbReference>
<reference evidence="13 14" key="1">
    <citation type="submission" date="2024-04" db="EMBL/GenBank/DDBJ databases">
        <authorList>
            <consortium name="Genoscope - CEA"/>
            <person name="William W."/>
        </authorList>
    </citation>
    <scope>NUCLEOTIDE SEQUENCE [LARGE SCALE GENOMIC DNA]</scope>
</reference>
<comment type="similarity">
    <text evidence="3">Belongs to the BLM10 family.</text>
</comment>
<evidence type="ECO:0000256" key="2">
    <source>
        <dbReference type="ARBA" id="ARBA00004496"/>
    </source>
</evidence>
<evidence type="ECO:0000313" key="13">
    <source>
        <dbReference type="EMBL" id="CAL1537730.1"/>
    </source>
</evidence>
<keyword evidence="7" id="KW-0234">DNA repair</keyword>
<dbReference type="Pfam" id="PF23096">
    <property type="entry name" value="HEAT_PSME4"/>
    <property type="match status" value="1"/>
</dbReference>
<keyword evidence="4" id="KW-0963">Cytoplasm</keyword>
<proteinExistence type="inferred from homology"/>
<feature type="domain" description="Proteasome activator Blm10 middle HEAT repeats region" evidence="11">
    <location>
        <begin position="337"/>
        <end position="828"/>
    </location>
</feature>
<dbReference type="Pfam" id="PF16507">
    <property type="entry name" value="HEAT_PSME4_mid"/>
    <property type="match status" value="1"/>
</dbReference>
<keyword evidence="6" id="KW-0227">DNA damage</keyword>
<comment type="subcellular location">
    <subcellularLocation>
        <location evidence="2">Cytoplasm</location>
    </subcellularLocation>
    <subcellularLocation>
        <location evidence="1">Nucleus speckle</location>
    </subcellularLocation>
</comment>
<dbReference type="PANTHER" id="PTHR32170">
    <property type="entry name" value="PROTEASOME ACTIVATOR COMPLEX SUBUNIT 4"/>
    <property type="match status" value="1"/>
</dbReference>
<evidence type="ECO:0000259" key="11">
    <source>
        <dbReference type="Pfam" id="PF16507"/>
    </source>
</evidence>
<dbReference type="Pfam" id="PF11919">
    <property type="entry name" value="PSME4_C"/>
    <property type="match status" value="1"/>
</dbReference>
<keyword evidence="14" id="KW-1185">Reference proteome</keyword>
<dbReference type="EMBL" id="CAXITT010000273">
    <property type="protein sequence ID" value="CAL1537730.1"/>
    <property type="molecule type" value="Genomic_DNA"/>
</dbReference>
<dbReference type="SUPFAM" id="SSF48371">
    <property type="entry name" value="ARM repeat"/>
    <property type="match status" value="2"/>
</dbReference>
<dbReference type="GO" id="GO:0006281">
    <property type="term" value="P:DNA repair"/>
    <property type="evidence" value="ECO:0007669"/>
    <property type="project" value="UniProtKB-KW"/>
</dbReference>
<evidence type="ECO:0000259" key="12">
    <source>
        <dbReference type="Pfam" id="PF23096"/>
    </source>
</evidence>
<evidence type="ECO:0000256" key="8">
    <source>
        <dbReference type="ARBA" id="ARBA00023242"/>
    </source>
</evidence>
<dbReference type="GO" id="GO:0016607">
    <property type="term" value="C:nuclear speck"/>
    <property type="evidence" value="ECO:0007669"/>
    <property type="project" value="UniProtKB-SubCell"/>
</dbReference>
<evidence type="ECO:0000256" key="4">
    <source>
        <dbReference type="ARBA" id="ARBA00022490"/>
    </source>
</evidence>